<dbReference type="OrthoDB" id="4453902at2759"/>
<dbReference type="EMBL" id="JQGA01000132">
    <property type="protein sequence ID" value="KGO77566.1"/>
    <property type="molecule type" value="Genomic_DNA"/>
</dbReference>
<keyword evidence="3" id="KW-1185">Reference proteome</keyword>
<sequence length="125" mass="14162">MQLKPYSPDRKAGDPPTMEGFEKPKTWRVINHYRYADRPLKPHSVMSCLAHICPTDTNRGLTTHELRAIVCMMLLRVNHRPFRGFQTHPVRVSTTCYSLIISHTCIGSSSLLLGRSTGENHSGFV</sequence>
<dbReference type="AlphaFoldDB" id="A0A0A2LEF2"/>
<reference evidence="2 3" key="1">
    <citation type="journal article" date="2015" name="Mol. Plant Microbe Interact.">
        <title>Genome, transcriptome, and functional analyses of Penicillium expansum provide new insights into secondary metabolism and pathogenicity.</title>
        <authorList>
            <person name="Ballester A.R."/>
            <person name="Marcet-Houben M."/>
            <person name="Levin E."/>
            <person name="Sela N."/>
            <person name="Selma-Lazaro C."/>
            <person name="Carmona L."/>
            <person name="Wisniewski M."/>
            <person name="Droby S."/>
            <person name="Gonzalez-Candelas L."/>
            <person name="Gabaldon T."/>
        </authorList>
    </citation>
    <scope>NUCLEOTIDE SEQUENCE [LARGE SCALE GENOMIC DNA]</scope>
    <source>
        <strain evidence="2 3">PHI-1</strain>
    </source>
</reference>
<organism evidence="2 3">
    <name type="scientific">Penicillium italicum</name>
    <name type="common">Blue mold</name>
    <dbReference type="NCBI Taxonomy" id="40296"/>
    <lineage>
        <taxon>Eukaryota</taxon>
        <taxon>Fungi</taxon>
        <taxon>Dikarya</taxon>
        <taxon>Ascomycota</taxon>
        <taxon>Pezizomycotina</taxon>
        <taxon>Eurotiomycetes</taxon>
        <taxon>Eurotiomycetidae</taxon>
        <taxon>Eurotiales</taxon>
        <taxon>Aspergillaceae</taxon>
        <taxon>Penicillium</taxon>
    </lineage>
</organism>
<evidence type="ECO:0000313" key="2">
    <source>
        <dbReference type="EMBL" id="KGO77566.1"/>
    </source>
</evidence>
<dbReference type="PhylomeDB" id="A0A0A2LEF2"/>
<feature type="region of interest" description="Disordered" evidence="1">
    <location>
        <begin position="1"/>
        <end position="21"/>
    </location>
</feature>
<dbReference type="Proteomes" id="UP000030104">
    <property type="component" value="Unassembled WGS sequence"/>
</dbReference>
<comment type="caution">
    <text evidence="2">The sequence shown here is derived from an EMBL/GenBank/DDBJ whole genome shotgun (WGS) entry which is preliminary data.</text>
</comment>
<protein>
    <submittedName>
        <fullName evidence="2">Uncharacterized protein</fullName>
    </submittedName>
</protein>
<dbReference type="HOGENOM" id="CLU_1993393_0_0_1"/>
<evidence type="ECO:0000313" key="3">
    <source>
        <dbReference type="Proteomes" id="UP000030104"/>
    </source>
</evidence>
<proteinExistence type="predicted"/>
<dbReference type="STRING" id="40296.A0A0A2LEF2"/>
<accession>A0A0A2LEF2</accession>
<evidence type="ECO:0000256" key="1">
    <source>
        <dbReference type="SAM" id="MobiDB-lite"/>
    </source>
</evidence>
<name>A0A0A2LEF2_PENIT</name>
<gene>
    <name evidence="2" type="ORF">PITC_008390</name>
</gene>